<evidence type="ECO:0000256" key="1">
    <source>
        <dbReference type="ARBA" id="ARBA00004300"/>
    </source>
</evidence>
<dbReference type="PANTHER" id="PTHR31144:SF1">
    <property type="entry name" value="UPF0602 PROTEIN C4ORF47"/>
    <property type="match status" value="1"/>
</dbReference>
<comment type="similarity">
    <text evidence="4">Belongs to the CFAP96 family.</text>
</comment>
<evidence type="ECO:0000256" key="6">
    <source>
        <dbReference type="SAM" id="MobiDB-lite"/>
    </source>
</evidence>
<sequence>PFNVEAYKGKQMLLEGTKTRSALQTGYFDTGFKRIMLRAVIVVAEISLASGACSHYGTFAGPVEAFSPVVAKPLNKATPAGRNIFTVPPKRGTGYGSTDQVQHRSKCMGSAFHLNMHPRALFDLNPYHTDRPLAPHRDRPESKRHVTPFRPSNPPKKVRGRATNPENEESLKGTTSWSHHSRLKRRHLGVTIVA</sequence>
<dbReference type="Pfam" id="PF15239">
    <property type="entry name" value="CFAP96-like"/>
    <property type="match status" value="3"/>
</dbReference>
<feature type="region of interest" description="Disordered" evidence="6">
    <location>
        <begin position="127"/>
        <end position="182"/>
    </location>
</feature>
<name>A0ABM1F305_PRICU</name>
<reference evidence="8" key="1">
    <citation type="submission" date="2025-08" db="UniProtKB">
        <authorList>
            <consortium name="RefSeq"/>
        </authorList>
    </citation>
    <scope>IDENTIFICATION</scope>
</reference>
<protein>
    <recommendedName>
        <fullName evidence="5">Cilia-and flagella-associated protein 96</fullName>
    </recommendedName>
</protein>
<proteinExistence type="inferred from homology"/>
<feature type="compositionally biased region" description="Basic and acidic residues" evidence="6">
    <location>
        <begin position="128"/>
        <end position="144"/>
    </location>
</feature>
<organism evidence="7 8">
    <name type="scientific">Priapulus caudatus</name>
    <name type="common">Priapulid worm</name>
    <dbReference type="NCBI Taxonomy" id="37621"/>
    <lineage>
        <taxon>Eukaryota</taxon>
        <taxon>Metazoa</taxon>
        <taxon>Ecdysozoa</taxon>
        <taxon>Scalidophora</taxon>
        <taxon>Priapulida</taxon>
        <taxon>Priapulimorpha</taxon>
        <taxon>Priapulimorphida</taxon>
        <taxon>Priapulidae</taxon>
        <taxon>Priapulus</taxon>
    </lineage>
</organism>
<evidence type="ECO:0000313" key="7">
    <source>
        <dbReference type="Proteomes" id="UP000695022"/>
    </source>
</evidence>
<evidence type="ECO:0000256" key="3">
    <source>
        <dbReference type="ARBA" id="ARBA00023212"/>
    </source>
</evidence>
<feature type="non-terminal residue" evidence="8">
    <location>
        <position position="1"/>
    </location>
</feature>
<evidence type="ECO:0000256" key="2">
    <source>
        <dbReference type="ARBA" id="ARBA00022490"/>
    </source>
</evidence>
<dbReference type="GeneID" id="106818653"/>
<evidence type="ECO:0000313" key="8">
    <source>
        <dbReference type="RefSeq" id="XP_014678826.1"/>
    </source>
</evidence>
<evidence type="ECO:0000256" key="4">
    <source>
        <dbReference type="ARBA" id="ARBA00035656"/>
    </source>
</evidence>
<keyword evidence="7" id="KW-1185">Reference proteome</keyword>
<evidence type="ECO:0000256" key="5">
    <source>
        <dbReference type="ARBA" id="ARBA00035693"/>
    </source>
</evidence>
<dbReference type="PANTHER" id="PTHR31144">
    <property type="entry name" value="UPF0602 PROTEIN C4ORF47"/>
    <property type="match status" value="1"/>
</dbReference>
<accession>A0ABM1F305</accession>
<dbReference type="Proteomes" id="UP000695022">
    <property type="component" value="Unplaced"/>
</dbReference>
<keyword evidence="2" id="KW-0963">Cytoplasm</keyword>
<keyword evidence="3" id="KW-0206">Cytoskeleton</keyword>
<comment type="subcellular location">
    <subcellularLocation>
        <location evidence="1">Cytoplasm</location>
        <location evidence="1">Cytoskeleton</location>
        <location evidence="1">Microtubule organizing center</location>
        <location evidence="1">Centrosome</location>
    </subcellularLocation>
</comment>
<dbReference type="RefSeq" id="XP_014678826.1">
    <property type="nucleotide sequence ID" value="XM_014823340.1"/>
</dbReference>
<gene>
    <name evidence="8" type="primary">LOC106818653</name>
</gene>
<dbReference type="InterPro" id="IPR029358">
    <property type="entry name" value="CFAP96"/>
</dbReference>